<dbReference type="EMBL" id="AMZH03021061">
    <property type="protein sequence ID" value="RRT38584.1"/>
    <property type="molecule type" value="Genomic_DNA"/>
</dbReference>
<proteinExistence type="predicted"/>
<feature type="region of interest" description="Disordered" evidence="1">
    <location>
        <begin position="240"/>
        <end position="280"/>
    </location>
</feature>
<gene>
    <name evidence="2" type="ORF">B296_00048021</name>
</gene>
<comment type="caution">
    <text evidence="2">The sequence shown here is derived from an EMBL/GenBank/DDBJ whole genome shotgun (WGS) entry which is preliminary data.</text>
</comment>
<dbReference type="AlphaFoldDB" id="A0A426XGJ0"/>
<feature type="compositionally biased region" description="Polar residues" evidence="1">
    <location>
        <begin position="81"/>
        <end position="91"/>
    </location>
</feature>
<feature type="region of interest" description="Disordered" evidence="1">
    <location>
        <begin position="73"/>
        <end position="115"/>
    </location>
</feature>
<reference evidence="2 3" key="1">
    <citation type="journal article" date="2014" name="Agronomy (Basel)">
        <title>A Draft Genome Sequence for Ensete ventricosum, the Drought-Tolerant Tree Against Hunger.</title>
        <authorList>
            <person name="Harrison J."/>
            <person name="Moore K.A."/>
            <person name="Paszkiewicz K."/>
            <person name="Jones T."/>
            <person name="Grant M."/>
            <person name="Ambacheew D."/>
            <person name="Muzemil S."/>
            <person name="Studholme D.J."/>
        </authorList>
    </citation>
    <scope>NUCLEOTIDE SEQUENCE [LARGE SCALE GENOMIC DNA]</scope>
</reference>
<dbReference type="Proteomes" id="UP000287651">
    <property type="component" value="Unassembled WGS sequence"/>
</dbReference>
<evidence type="ECO:0000256" key="1">
    <source>
        <dbReference type="SAM" id="MobiDB-lite"/>
    </source>
</evidence>
<name>A0A426XGJ0_ENSVE</name>
<evidence type="ECO:0000313" key="2">
    <source>
        <dbReference type="EMBL" id="RRT38584.1"/>
    </source>
</evidence>
<organism evidence="2 3">
    <name type="scientific">Ensete ventricosum</name>
    <name type="common">Abyssinian banana</name>
    <name type="synonym">Musa ensete</name>
    <dbReference type="NCBI Taxonomy" id="4639"/>
    <lineage>
        <taxon>Eukaryota</taxon>
        <taxon>Viridiplantae</taxon>
        <taxon>Streptophyta</taxon>
        <taxon>Embryophyta</taxon>
        <taxon>Tracheophyta</taxon>
        <taxon>Spermatophyta</taxon>
        <taxon>Magnoliopsida</taxon>
        <taxon>Liliopsida</taxon>
        <taxon>Zingiberales</taxon>
        <taxon>Musaceae</taxon>
        <taxon>Ensete</taxon>
    </lineage>
</organism>
<sequence>MRAPDMPHTASNRGRLPATPDLALKFRKQQGSPGPRRRGQYLRVLRRYPQHLPLFVRQEPLLRRCHLPRHPAYLEQRTNHKYSSNENPSQSIKKESAPPAKSTFGGGGNRSFQEEREEIDFEKTGVFAVVLIETGAASESKSEEMWIYLEALPDCDYTSGKGEGSGRLTRGAFSFAAPRNVRVLVPEVNGISTALFSAAVEMSAYSSAEGLRSLGGRWLLRWDMVVADLRLGSITSDVGGKKGQWHGGEATTPARRGYRSRQQHPLTGRGSNRLRRGGGGAARARVRAFFWKKDDYAP</sequence>
<accession>A0A426XGJ0</accession>
<protein>
    <submittedName>
        <fullName evidence="2">Uncharacterized protein</fullName>
    </submittedName>
</protein>
<evidence type="ECO:0000313" key="3">
    <source>
        <dbReference type="Proteomes" id="UP000287651"/>
    </source>
</evidence>
<feature type="region of interest" description="Disordered" evidence="1">
    <location>
        <begin position="1"/>
        <end position="40"/>
    </location>
</feature>